<sequence>MLVMQEIPRTPDHAPSRTFYLFSVNVQKIAKILLIRSYKAITNMIIRRKCEEKSNTRLLEKQERITAIKETLLDADPDQLDEIDEMLTSSERARLAKHEHQSNKLHNAQLQITETVFILNAYVKSLQTFAISIK</sequence>
<gene>
    <name evidence="2" type="ORF">CVLEPA_LOCUS22637</name>
</gene>
<comment type="function">
    <text evidence="1">DNA-dependent RNA polymerase catalyzes the transcription of DNA into RNA using the four ribonucleoside triphosphates as substrates. Specific core component of RNA polymerase III which synthesizes small RNAs, such as 5S rRNA and tRNAs.</text>
</comment>
<comment type="similarity">
    <text evidence="1">Belongs to the eukaryotic RPC3/POLR3C RNA polymerase subunit family.</text>
</comment>
<evidence type="ECO:0000313" key="2">
    <source>
        <dbReference type="EMBL" id="CAK8689985.1"/>
    </source>
</evidence>
<name>A0ABP0GIF1_CLALP</name>
<evidence type="ECO:0000256" key="1">
    <source>
        <dbReference type="RuleBase" id="RU367076"/>
    </source>
</evidence>
<dbReference type="Proteomes" id="UP001642483">
    <property type="component" value="Unassembled WGS sequence"/>
</dbReference>
<protein>
    <recommendedName>
        <fullName evidence="1">DNA-directed RNA polymerase III subunit RPC3</fullName>
        <shortName evidence="1">RNA polymerase III subunit C3</shortName>
    </recommendedName>
</protein>
<organism evidence="2 3">
    <name type="scientific">Clavelina lepadiformis</name>
    <name type="common">Light-bulb sea squirt</name>
    <name type="synonym">Ascidia lepadiformis</name>
    <dbReference type="NCBI Taxonomy" id="159417"/>
    <lineage>
        <taxon>Eukaryota</taxon>
        <taxon>Metazoa</taxon>
        <taxon>Chordata</taxon>
        <taxon>Tunicata</taxon>
        <taxon>Ascidiacea</taxon>
        <taxon>Aplousobranchia</taxon>
        <taxon>Clavelinidae</taxon>
        <taxon>Clavelina</taxon>
    </lineage>
</organism>
<keyword evidence="1" id="KW-0240">DNA-directed RNA polymerase</keyword>
<comment type="subcellular location">
    <subcellularLocation>
        <location evidence="1">Nucleus</location>
    </subcellularLocation>
</comment>
<evidence type="ECO:0000313" key="3">
    <source>
        <dbReference type="Proteomes" id="UP001642483"/>
    </source>
</evidence>
<comment type="caution">
    <text evidence="2">The sequence shown here is derived from an EMBL/GenBank/DDBJ whole genome shotgun (WGS) entry which is preliminary data.</text>
</comment>
<dbReference type="InterPro" id="IPR036388">
    <property type="entry name" value="WH-like_DNA-bd_sf"/>
</dbReference>
<keyword evidence="1" id="KW-0804">Transcription</keyword>
<keyword evidence="3" id="KW-1185">Reference proteome</keyword>
<dbReference type="Gene3D" id="1.10.10.10">
    <property type="entry name" value="Winged helix-like DNA-binding domain superfamily/Winged helix DNA-binding domain"/>
    <property type="match status" value="1"/>
</dbReference>
<proteinExistence type="inferred from homology"/>
<dbReference type="EMBL" id="CAWYQH010000111">
    <property type="protein sequence ID" value="CAK8689985.1"/>
    <property type="molecule type" value="Genomic_DNA"/>
</dbReference>
<dbReference type="InterPro" id="IPR039748">
    <property type="entry name" value="RPC3"/>
</dbReference>
<dbReference type="Pfam" id="PF20912">
    <property type="entry name" value="RPC3_helical"/>
    <property type="match status" value="1"/>
</dbReference>
<accession>A0ABP0GIF1</accession>
<dbReference type="PANTHER" id="PTHR12949:SF0">
    <property type="entry name" value="DNA-DIRECTED RNA POLYMERASE III SUBUNIT RPC3"/>
    <property type="match status" value="1"/>
</dbReference>
<comment type="subunit">
    <text evidence="1">Component of the RNA polymerase III (Pol III) complex consisting of 17 subunits.</text>
</comment>
<dbReference type="PANTHER" id="PTHR12949">
    <property type="entry name" value="RNA POLYMERASE III DNA DIRECTED -RELATED"/>
    <property type="match status" value="1"/>
</dbReference>
<keyword evidence="1" id="KW-0539">Nucleus</keyword>
<dbReference type="Gene3D" id="6.10.140.1450">
    <property type="match status" value="1"/>
</dbReference>
<reference evidence="2 3" key="1">
    <citation type="submission" date="2024-02" db="EMBL/GenBank/DDBJ databases">
        <authorList>
            <person name="Daric V."/>
            <person name="Darras S."/>
        </authorList>
    </citation>
    <scope>NUCLEOTIDE SEQUENCE [LARGE SCALE GENOMIC DNA]</scope>
</reference>